<evidence type="ECO:0000313" key="2">
    <source>
        <dbReference type="Proteomes" id="UP000031843"/>
    </source>
</evidence>
<organism evidence="1 2">
    <name type="scientific">Cupriavidus basilensis</name>
    <dbReference type="NCBI Taxonomy" id="68895"/>
    <lineage>
        <taxon>Bacteria</taxon>
        <taxon>Pseudomonadati</taxon>
        <taxon>Pseudomonadota</taxon>
        <taxon>Betaproteobacteria</taxon>
        <taxon>Burkholderiales</taxon>
        <taxon>Burkholderiaceae</taxon>
        <taxon>Cupriavidus</taxon>
    </lineage>
</organism>
<dbReference type="EMBL" id="CP010536">
    <property type="protein sequence ID" value="AJG18683.1"/>
    <property type="molecule type" value="Genomic_DNA"/>
</dbReference>
<reference evidence="1 2" key="1">
    <citation type="journal article" date="2015" name="Genome Announc.">
        <title>Complete Genome Sequence of Cupriavidus basilensis 4G11, Isolated from the Oak Ridge Field Research Center Site.</title>
        <authorList>
            <person name="Ray J."/>
            <person name="Waters R.J."/>
            <person name="Skerker J.M."/>
            <person name="Kuehl J.V."/>
            <person name="Price M.N."/>
            <person name="Huang J."/>
            <person name="Chakraborty R."/>
            <person name="Arkin A.P."/>
            <person name="Deutschbauer A."/>
        </authorList>
    </citation>
    <scope>NUCLEOTIDE SEQUENCE [LARGE SCALE GENOMIC DNA]</scope>
    <source>
        <strain evidence="1">4G11</strain>
    </source>
</reference>
<protein>
    <submittedName>
        <fullName evidence="1">Uncharacterized protein</fullName>
    </submittedName>
</protein>
<dbReference type="KEGG" id="cbw:RR42_m1277"/>
<keyword evidence="2" id="KW-1185">Reference proteome</keyword>
<dbReference type="RefSeq" id="WP_043344933.1">
    <property type="nucleotide sequence ID" value="NZ_CP010536.1"/>
</dbReference>
<dbReference type="OrthoDB" id="8969163at2"/>
<name>A0A0C4Y712_9BURK</name>
<dbReference type="AlphaFoldDB" id="A0A0C4Y712"/>
<dbReference type="STRING" id="68895.RR42_m1277"/>
<accession>A0A0C4Y712</accession>
<evidence type="ECO:0000313" key="1">
    <source>
        <dbReference type="EMBL" id="AJG18683.1"/>
    </source>
</evidence>
<gene>
    <name evidence="1" type="ORF">RR42_m1277</name>
</gene>
<sequence length="133" mass="14130">MSALSSHPCATISAMLLGAVLACGGCAQLPRDLNGSPPTARLAPNGVPPPPVTAEEIQKIGELNRQVLREQDAAIARQQQAEAMARAATYYAYPSPSWNLYYGGWGGGHWGGGVGFSSPGYRGWGYGGYPYWW</sequence>
<proteinExistence type="predicted"/>
<dbReference type="Proteomes" id="UP000031843">
    <property type="component" value="Chromosome main"/>
</dbReference>